<evidence type="ECO:0000256" key="1">
    <source>
        <dbReference type="SAM" id="MobiDB-lite"/>
    </source>
</evidence>
<sequence>MKALTVPNSLRFGEALLSKPATLEMPATGVQYKTEISTFRGFMNFPNWKFSSLSIREYKTSKGDYGPRKKRPEPKPIFHEQKDKHDHFPRRASNDIVPHASGMKLWLEPWPDDRFYRTGLCLPRPVLHSKINGQARFEFERVDFELVRATSFLASLDCTGRVLTLSAEHAEDSLNLDISRRVSLIRSEI</sequence>
<gene>
    <name evidence="2" type="ORF">F2Q69_00040937</name>
</gene>
<dbReference type="AlphaFoldDB" id="A0A8S9NU47"/>
<dbReference type="Proteomes" id="UP000712600">
    <property type="component" value="Unassembled WGS sequence"/>
</dbReference>
<reference evidence="2" key="1">
    <citation type="submission" date="2019-12" db="EMBL/GenBank/DDBJ databases">
        <title>Genome sequencing and annotation of Brassica cretica.</title>
        <authorList>
            <person name="Studholme D.J."/>
            <person name="Sarris P."/>
        </authorList>
    </citation>
    <scope>NUCLEOTIDE SEQUENCE</scope>
    <source>
        <strain evidence="2">PFS-109/04</strain>
        <tissue evidence="2">Leaf</tissue>
    </source>
</reference>
<proteinExistence type="predicted"/>
<organism evidence="2 3">
    <name type="scientific">Brassica cretica</name>
    <name type="common">Mustard</name>
    <dbReference type="NCBI Taxonomy" id="69181"/>
    <lineage>
        <taxon>Eukaryota</taxon>
        <taxon>Viridiplantae</taxon>
        <taxon>Streptophyta</taxon>
        <taxon>Embryophyta</taxon>
        <taxon>Tracheophyta</taxon>
        <taxon>Spermatophyta</taxon>
        <taxon>Magnoliopsida</taxon>
        <taxon>eudicotyledons</taxon>
        <taxon>Gunneridae</taxon>
        <taxon>Pentapetalae</taxon>
        <taxon>rosids</taxon>
        <taxon>malvids</taxon>
        <taxon>Brassicales</taxon>
        <taxon>Brassicaceae</taxon>
        <taxon>Brassiceae</taxon>
        <taxon>Brassica</taxon>
    </lineage>
</organism>
<accession>A0A8S9NU47</accession>
<feature type="region of interest" description="Disordered" evidence="1">
    <location>
        <begin position="61"/>
        <end position="93"/>
    </location>
</feature>
<evidence type="ECO:0000313" key="3">
    <source>
        <dbReference type="Proteomes" id="UP000712600"/>
    </source>
</evidence>
<name>A0A8S9NU47_BRACR</name>
<evidence type="ECO:0000313" key="2">
    <source>
        <dbReference type="EMBL" id="KAF3504623.1"/>
    </source>
</evidence>
<protein>
    <submittedName>
        <fullName evidence="2">Uncharacterized protein</fullName>
    </submittedName>
</protein>
<feature type="compositionally biased region" description="Basic and acidic residues" evidence="1">
    <location>
        <begin position="61"/>
        <end position="86"/>
    </location>
</feature>
<dbReference type="EMBL" id="QGKX02001621">
    <property type="protein sequence ID" value="KAF3504623.1"/>
    <property type="molecule type" value="Genomic_DNA"/>
</dbReference>
<comment type="caution">
    <text evidence="2">The sequence shown here is derived from an EMBL/GenBank/DDBJ whole genome shotgun (WGS) entry which is preliminary data.</text>
</comment>